<dbReference type="AlphaFoldDB" id="A0A1G7JM92"/>
<keyword evidence="1" id="KW-1133">Transmembrane helix</keyword>
<evidence type="ECO:0000313" key="2">
    <source>
        <dbReference type="EMBL" id="SDF26072.1"/>
    </source>
</evidence>
<keyword evidence="1" id="KW-0472">Membrane</keyword>
<reference evidence="3" key="1">
    <citation type="submission" date="2016-10" db="EMBL/GenBank/DDBJ databases">
        <authorList>
            <person name="Varghese N."/>
            <person name="Submissions S."/>
        </authorList>
    </citation>
    <scope>NUCLEOTIDE SEQUENCE [LARGE SCALE GENOMIC DNA]</scope>
    <source>
        <strain evidence="3">KHC7</strain>
    </source>
</reference>
<keyword evidence="3" id="KW-1185">Reference proteome</keyword>
<gene>
    <name evidence="2" type="ORF">SAMN05192586_10368</name>
</gene>
<feature type="transmembrane region" description="Helical" evidence="1">
    <location>
        <begin position="27"/>
        <end position="45"/>
    </location>
</feature>
<dbReference type="STRING" id="571438.SAMN05192586_10368"/>
<keyword evidence="1" id="KW-0812">Transmembrane</keyword>
<name>A0A1G7JM92_9BACT</name>
<dbReference type="Proteomes" id="UP000199355">
    <property type="component" value="Unassembled WGS sequence"/>
</dbReference>
<protein>
    <submittedName>
        <fullName evidence="2">Uncharacterized protein</fullName>
    </submittedName>
</protein>
<dbReference type="RefSeq" id="WP_092152828.1">
    <property type="nucleotide sequence ID" value="NZ_FNBX01000003.1"/>
</dbReference>
<accession>A0A1G7JM92</accession>
<feature type="transmembrane region" description="Helical" evidence="1">
    <location>
        <begin position="52"/>
        <end position="68"/>
    </location>
</feature>
<dbReference type="EMBL" id="FNBX01000003">
    <property type="protein sequence ID" value="SDF26072.1"/>
    <property type="molecule type" value="Genomic_DNA"/>
</dbReference>
<evidence type="ECO:0000256" key="1">
    <source>
        <dbReference type="SAM" id="Phobius"/>
    </source>
</evidence>
<proteinExistence type="predicted"/>
<feature type="transmembrane region" description="Helical" evidence="1">
    <location>
        <begin position="74"/>
        <end position="89"/>
    </location>
</feature>
<organism evidence="2 3">
    <name type="scientific">Desulfovibrio legallii</name>
    <dbReference type="NCBI Taxonomy" id="571438"/>
    <lineage>
        <taxon>Bacteria</taxon>
        <taxon>Pseudomonadati</taxon>
        <taxon>Thermodesulfobacteriota</taxon>
        <taxon>Desulfovibrionia</taxon>
        <taxon>Desulfovibrionales</taxon>
        <taxon>Desulfovibrionaceae</taxon>
        <taxon>Desulfovibrio</taxon>
    </lineage>
</organism>
<evidence type="ECO:0000313" key="3">
    <source>
        <dbReference type="Proteomes" id="UP000199355"/>
    </source>
</evidence>
<sequence>MPEPAFAAVASSAGATPLTLWLPPTDALVWLAGGLLLLGAAVQAAGYVLGRAWALFLGAGLVLAAAWLDRDVTLAVGQILVAGLALPLTRERARRKK</sequence>